<proteinExistence type="inferred from homology"/>
<comment type="catalytic activity">
    <reaction evidence="12">
        <text>Preferential cleavage: (Ac)2-L-Lys-D-Ala-|-D-Ala. Also transpeptidation of peptidyl-alanyl moieties that are N-acyl substituents of D-alanine.</text>
        <dbReference type="EC" id="3.4.16.4"/>
    </reaction>
</comment>
<protein>
    <recommendedName>
        <fullName evidence="4">serine-type D-Ala-D-Ala carboxypeptidase</fullName>
        <ecNumber evidence="4">3.4.16.4</ecNumber>
    </recommendedName>
</protein>
<feature type="active site" description="Proton acceptor" evidence="13">
    <location>
        <position position="67"/>
    </location>
</feature>
<organism evidence="19 20">
    <name type="scientific">Periweissella cryptocerci</name>
    <dbReference type="NCBI Taxonomy" id="2506420"/>
    <lineage>
        <taxon>Bacteria</taxon>
        <taxon>Bacillati</taxon>
        <taxon>Bacillota</taxon>
        <taxon>Bacilli</taxon>
        <taxon>Lactobacillales</taxon>
        <taxon>Lactobacillaceae</taxon>
        <taxon>Periweissella</taxon>
    </lineage>
</organism>
<keyword evidence="11" id="KW-0961">Cell wall biogenesis/degradation</keyword>
<evidence type="ECO:0000256" key="3">
    <source>
        <dbReference type="ARBA" id="ARBA00007164"/>
    </source>
</evidence>
<dbReference type="PANTHER" id="PTHR35333">
    <property type="entry name" value="BETA-LACTAMASE"/>
    <property type="match status" value="1"/>
</dbReference>
<accession>A0A4P6YUK5</accession>
<evidence type="ECO:0000256" key="15">
    <source>
        <dbReference type="RuleBase" id="RU004016"/>
    </source>
</evidence>
<dbReference type="EMBL" id="CP037940">
    <property type="protein sequence ID" value="QBO36411.1"/>
    <property type="molecule type" value="Genomic_DNA"/>
</dbReference>
<dbReference type="Proteomes" id="UP000292886">
    <property type="component" value="Chromosome"/>
</dbReference>
<name>A0A4P6YUK5_9LACO</name>
<dbReference type="Gene3D" id="3.40.710.10">
    <property type="entry name" value="DD-peptidase/beta-lactamase superfamily"/>
    <property type="match status" value="1"/>
</dbReference>
<dbReference type="AlphaFoldDB" id="A0A4P6YUK5"/>
<dbReference type="EC" id="3.4.16.4" evidence="4"/>
<keyword evidence="5 19" id="KW-0121">Carboxypeptidase</keyword>
<dbReference type="PRINTS" id="PR00725">
    <property type="entry name" value="DADACBPTASE1"/>
</dbReference>
<feature type="domain" description="Peptidase S11 D-alanyl-D-alanine carboxypeptidase A N-terminal" evidence="17">
    <location>
        <begin position="30"/>
        <end position="277"/>
    </location>
</feature>
<evidence type="ECO:0000256" key="4">
    <source>
        <dbReference type="ARBA" id="ARBA00012448"/>
    </source>
</evidence>
<dbReference type="InterPro" id="IPR015956">
    <property type="entry name" value="Peniciliin-bd_prot_C_sf"/>
</dbReference>
<keyword evidence="7 16" id="KW-0732">Signal</keyword>
<feature type="signal peptide" evidence="16">
    <location>
        <begin position="1"/>
        <end position="28"/>
    </location>
</feature>
<comment type="function">
    <text evidence="1">Removes C-terminal D-alanyl residues from sugar-peptide cell wall precursors.</text>
</comment>
<evidence type="ECO:0000256" key="14">
    <source>
        <dbReference type="PIRSR" id="PIRSR618044-2"/>
    </source>
</evidence>
<evidence type="ECO:0000256" key="5">
    <source>
        <dbReference type="ARBA" id="ARBA00022645"/>
    </source>
</evidence>
<keyword evidence="10" id="KW-0573">Peptidoglycan synthesis</keyword>
<dbReference type="GO" id="GO:0009252">
    <property type="term" value="P:peptidoglycan biosynthetic process"/>
    <property type="evidence" value="ECO:0007669"/>
    <property type="project" value="UniProtKB-UniPathway"/>
</dbReference>
<evidence type="ECO:0000256" key="16">
    <source>
        <dbReference type="SAM" id="SignalP"/>
    </source>
</evidence>
<feature type="active site" evidence="13">
    <location>
        <position position="128"/>
    </location>
</feature>
<evidence type="ECO:0000256" key="7">
    <source>
        <dbReference type="ARBA" id="ARBA00022729"/>
    </source>
</evidence>
<evidence type="ECO:0000256" key="13">
    <source>
        <dbReference type="PIRSR" id="PIRSR618044-1"/>
    </source>
</evidence>
<evidence type="ECO:0000256" key="1">
    <source>
        <dbReference type="ARBA" id="ARBA00003217"/>
    </source>
</evidence>
<dbReference type="GO" id="GO:0030655">
    <property type="term" value="P:beta-lactam antibiotic catabolic process"/>
    <property type="evidence" value="ECO:0007669"/>
    <property type="project" value="InterPro"/>
</dbReference>
<dbReference type="Pfam" id="PF00768">
    <property type="entry name" value="Peptidase_S11"/>
    <property type="match status" value="1"/>
</dbReference>
<evidence type="ECO:0000256" key="6">
    <source>
        <dbReference type="ARBA" id="ARBA00022670"/>
    </source>
</evidence>
<feature type="chain" id="PRO_5020285033" description="serine-type D-Ala-D-Ala carboxypeptidase" evidence="16">
    <location>
        <begin position="29"/>
        <end position="411"/>
    </location>
</feature>
<dbReference type="InterPro" id="IPR018044">
    <property type="entry name" value="Peptidase_S11"/>
</dbReference>
<evidence type="ECO:0000259" key="17">
    <source>
        <dbReference type="Pfam" id="PF00768"/>
    </source>
</evidence>
<dbReference type="Pfam" id="PF07943">
    <property type="entry name" value="PBP5_C"/>
    <property type="match status" value="1"/>
</dbReference>
<dbReference type="InterPro" id="IPR037167">
    <property type="entry name" value="Peptidase_S11_C_sf"/>
</dbReference>
<dbReference type="GO" id="GO:0046677">
    <property type="term" value="P:response to antibiotic"/>
    <property type="evidence" value="ECO:0007669"/>
    <property type="project" value="InterPro"/>
</dbReference>
<dbReference type="InterPro" id="IPR000871">
    <property type="entry name" value="Beta-lactam_class-A"/>
</dbReference>
<dbReference type="SUPFAM" id="SSF56601">
    <property type="entry name" value="beta-lactamase/transpeptidase-like"/>
    <property type="match status" value="1"/>
</dbReference>
<evidence type="ECO:0000256" key="12">
    <source>
        <dbReference type="ARBA" id="ARBA00034000"/>
    </source>
</evidence>
<dbReference type="InterPro" id="IPR001967">
    <property type="entry name" value="Peptidase_S11_N"/>
</dbReference>
<evidence type="ECO:0000313" key="20">
    <source>
        <dbReference type="Proteomes" id="UP000292886"/>
    </source>
</evidence>
<keyword evidence="20" id="KW-1185">Reference proteome</keyword>
<dbReference type="InterPro" id="IPR012907">
    <property type="entry name" value="Peptidase_S11_C"/>
</dbReference>
<comment type="pathway">
    <text evidence="2">Cell wall biogenesis; peptidoglycan biosynthesis.</text>
</comment>
<evidence type="ECO:0000256" key="2">
    <source>
        <dbReference type="ARBA" id="ARBA00004752"/>
    </source>
</evidence>
<evidence type="ECO:0000259" key="18">
    <source>
        <dbReference type="Pfam" id="PF07943"/>
    </source>
</evidence>
<dbReference type="RefSeq" id="WP_133363488.1">
    <property type="nucleotide sequence ID" value="NZ_CP037940.1"/>
</dbReference>
<evidence type="ECO:0000256" key="11">
    <source>
        <dbReference type="ARBA" id="ARBA00023316"/>
    </source>
</evidence>
<dbReference type="Gene3D" id="2.60.410.10">
    <property type="entry name" value="D-Ala-D-Ala carboxypeptidase, C-terminal domain"/>
    <property type="match status" value="1"/>
</dbReference>
<dbReference type="InterPro" id="IPR012338">
    <property type="entry name" value="Beta-lactam/transpept-like"/>
</dbReference>
<dbReference type="PANTHER" id="PTHR35333:SF4">
    <property type="entry name" value="SLR0121 PROTEIN"/>
    <property type="match status" value="1"/>
</dbReference>
<dbReference type="GO" id="GO:0006508">
    <property type="term" value="P:proteolysis"/>
    <property type="evidence" value="ECO:0007669"/>
    <property type="project" value="UniProtKB-KW"/>
</dbReference>
<dbReference type="GO" id="GO:0008800">
    <property type="term" value="F:beta-lactamase activity"/>
    <property type="evidence" value="ECO:0007669"/>
    <property type="project" value="InterPro"/>
</dbReference>
<feature type="active site" description="Acyl-ester intermediate" evidence="13">
    <location>
        <position position="64"/>
    </location>
</feature>
<evidence type="ECO:0000256" key="9">
    <source>
        <dbReference type="ARBA" id="ARBA00022960"/>
    </source>
</evidence>
<dbReference type="SUPFAM" id="SSF69189">
    <property type="entry name" value="Penicillin-binding protein associated domain"/>
    <property type="match status" value="1"/>
</dbReference>
<dbReference type="GO" id="GO:0008360">
    <property type="term" value="P:regulation of cell shape"/>
    <property type="evidence" value="ECO:0007669"/>
    <property type="project" value="UniProtKB-KW"/>
</dbReference>
<feature type="binding site" evidence="14">
    <location>
        <position position="248"/>
    </location>
    <ligand>
        <name>substrate</name>
    </ligand>
</feature>
<dbReference type="GO" id="GO:0071555">
    <property type="term" value="P:cell wall organization"/>
    <property type="evidence" value="ECO:0007669"/>
    <property type="project" value="UniProtKB-KW"/>
</dbReference>
<keyword evidence="9" id="KW-0133">Cell shape</keyword>
<evidence type="ECO:0000313" key="19">
    <source>
        <dbReference type="EMBL" id="QBO36411.1"/>
    </source>
</evidence>
<evidence type="ECO:0000256" key="8">
    <source>
        <dbReference type="ARBA" id="ARBA00022801"/>
    </source>
</evidence>
<dbReference type="UniPathway" id="UPA00219"/>
<gene>
    <name evidence="19" type="ORF">EQG49_08000</name>
</gene>
<dbReference type="GO" id="GO:0009002">
    <property type="term" value="F:serine-type D-Ala-D-Ala carboxypeptidase activity"/>
    <property type="evidence" value="ECO:0007669"/>
    <property type="project" value="UniProtKB-EC"/>
</dbReference>
<dbReference type="OrthoDB" id="9791132at2"/>
<sequence length="411" mass="44608">MISRIKWGLTVVIASISLLTLIPANANAAVINPHVQAKGAIVVDAKSGQVLSEQNPDTLLPAASTSKLLTVYLVHQAIQNGKLSWNTRVKITPNIAKVSIEPELTNVPLTAGRSYTVSALYRAALLDSANAAAMALGQAVSGSQADFVELMQKQLNEWGIKTAQIYGAAGLKNNQVYSDAVGGNRQSENMLSVADMAIIARHLVNEYPTVLNTTQLQTARFGKTTLTNTNWLLPGGKVKTQYKFDGLKTGASTKAHGNFVGSLTYAKRRLVTVIFGAGSVNAATDPARFIQTNQLLAATLPKLAYTEQGAMLPQREVDVKTAKERKVTLVVKEPIGLWLPKKHAKIQTTAHQTQQFNAPFNAEKRVGTVDIKNDVSYLPGVKRPQYSLVTGYAEKRVGFFELLWRDIQAIF</sequence>
<keyword evidence="6" id="KW-0645">Protease</keyword>
<comment type="similarity">
    <text evidence="3 15">Belongs to the peptidase S11 family.</text>
</comment>
<feature type="domain" description="Peptidase S11 D-Ala-D-Ala carboxypeptidase A C-terminal" evidence="18">
    <location>
        <begin position="315"/>
        <end position="374"/>
    </location>
</feature>
<evidence type="ECO:0000256" key="10">
    <source>
        <dbReference type="ARBA" id="ARBA00022984"/>
    </source>
</evidence>
<reference evidence="20" key="1">
    <citation type="submission" date="2019-03" db="EMBL/GenBank/DDBJ databases">
        <title>Weissella sp. 26KH-42 Genome sequencing.</title>
        <authorList>
            <person name="Heo J."/>
            <person name="Kim S.-J."/>
            <person name="Kim J.-S."/>
            <person name="Hong S.-B."/>
            <person name="Kwon S.-W."/>
        </authorList>
    </citation>
    <scope>NUCLEOTIDE SEQUENCE [LARGE SCALE GENOMIC DNA]</scope>
    <source>
        <strain evidence="20">26KH-42</strain>
    </source>
</reference>
<dbReference type="KEGG" id="wei:EQG49_08000"/>
<keyword evidence="8" id="KW-0378">Hydrolase</keyword>